<dbReference type="PANTHER" id="PTHR43581:SF2">
    <property type="entry name" value="EXCINUCLEASE ATPASE SUBUNIT"/>
    <property type="match status" value="1"/>
</dbReference>
<organism evidence="2 3">
    <name type="scientific">Gemmobacter denitrificans</name>
    <dbReference type="NCBI Taxonomy" id="3123040"/>
    <lineage>
        <taxon>Bacteria</taxon>
        <taxon>Pseudomonadati</taxon>
        <taxon>Pseudomonadota</taxon>
        <taxon>Alphaproteobacteria</taxon>
        <taxon>Rhodobacterales</taxon>
        <taxon>Paracoccaceae</taxon>
        <taxon>Gemmobacter</taxon>
    </lineage>
</organism>
<accession>A0ABU8BVK4</accession>
<evidence type="ECO:0000259" key="1">
    <source>
        <dbReference type="Pfam" id="PF13304"/>
    </source>
</evidence>
<dbReference type="EMBL" id="JBALHR010000005">
    <property type="protein sequence ID" value="MEH7828724.1"/>
    <property type="molecule type" value="Genomic_DNA"/>
</dbReference>
<name>A0ABU8BVK4_9RHOB</name>
<dbReference type="PANTHER" id="PTHR43581">
    <property type="entry name" value="ATP/GTP PHOSPHATASE"/>
    <property type="match status" value="1"/>
</dbReference>
<keyword evidence="3" id="KW-1185">Reference proteome</keyword>
<evidence type="ECO:0000313" key="3">
    <source>
        <dbReference type="Proteomes" id="UP001431963"/>
    </source>
</evidence>
<feature type="domain" description="ATPase AAA-type core" evidence="1">
    <location>
        <begin position="202"/>
        <end position="367"/>
    </location>
</feature>
<protein>
    <submittedName>
        <fullName evidence="2">AAA family ATPase</fullName>
    </submittedName>
</protein>
<comment type="caution">
    <text evidence="2">The sequence shown here is derived from an EMBL/GenBank/DDBJ whole genome shotgun (WGS) entry which is preliminary data.</text>
</comment>
<dbReference type="Proteomes" id="UP001431963">
    <property type="component" value="Unassembled WGS sequence"/>
</dbReference>
<dbReference type="InterPro" id="IPR027417">
    <property type="entry name" value="P-loop_NTPase"/>
</dbReference>
<sequence>MYLQRLELRNTGPIEEASVECRFNDDGTPKPIVFVGRNGSGKSIATAHVVSALIAAHGAVFEDSDVEAGKVYKLRSPFYVRNGAEFSLGEVYFSDDYFVSEAQFLKSKKDYAEPFPNYGKWDEVDPSSMSHYTSNFRQRPAMLKEALNNATHLFFPPNRFEEPAWLNDLNLRNKVSYGSLKNFDTFSNRPVVNYAPMRNLQSWLLDLIYDSYAIERKSRISQPPAAFGYTWVPKVIETREGRASRILDSISHFLTALLGKQGTVTWSVGARNNRQIGILIDNQLVTQNLFQLSTGQAVLLDLFLTIIRDFDLSHAPLNQLSDIEGIVVIDEIDLHLHTDIQHDILPNLIGLFPRVQFILTTHSPLFLIGMEKAFAVDGFQIIELPSGKEIEVERFSEFEVAYERMRESARFEEEVRSKVEASQKPMLYVEGMTDIDYLNKAAELLGRHAIINRFELVDAVGVPHLNMIWKTYSSHLGTTLRQKWVLLYDCDADKPADNNGKLFRRTIPKQESRITSGIENLFTEATIKRAIAHKAAFIDIIGEHEALERGVRTMVPETWKINKDEKRNLCDWLCKHGNQDDFQRFGEVFDILEGVLSFGE</sequence>
<dbReference type="Gene3D" id="3.40.50.300">
    <property type="entry name" value="P-loop containing nucleotide triphosphate hydrolases"/>
    <property type="match status" value="2"/>
</dbReference>
<dbReference type="InterPro" id="IPR051396">
    <property type="entry name" value="Bact_Antivir_Def_Nuclease"/>
</dbReference>
<proteinExistence type="predicted"/>
<reference evidence="2" key="1">
    <citation type="submission" date="2024-02" db="EMBL/GenBank/DDBJ databases">
        <title>Genome sequences of strain Gemmobacter sp. JM10B15.</title>
        <authorList>
            <person name="Zhang M."/>
        </authorList>
    </citation>
    <scope>NUCLEOTIDE SEQUENCE</scope>
    <source>
        <strain evidence="2">JM10B15</strain>
    </source>
</reference>
<evidence type="ECO:0000313" key="2">
    <source>
        <dbReference type="EMBL" id="MEH7828724.1"/>
    </source>
</evidence>
<dbReference type="RefSeq" id="WP_335422927.1">
    <property type="nucleotide sequence ID" value="NZ_JBALHR010000005.1"/>
</dbReference>
<gene>
    <name evidence="2" type="ORF">V6590_11220</name>
</gene>
<dbReference type="SUPFAM" id="SSF52540">
    <property type="entry name" value="P-loop containing nucleoside triphosphate hydrolases"/>
    <property type="match status" value="1"/>
</dbReference>
<dbReference type="InterPro" id="IPR003959">
    <property type="entry name" value="ATPase_AAA_core"/>
</dbReference>
<dbReference type="Pfam" id="PF13304">
    <property type="entry name" value="AAA_21"/>
    <property type="match status" value="1"/>
</dbReference>